<evidence type="ECO:0000313" key="4">
    <source>
        <dbReference type="EMBL" id="MBM6500961.1"/>
    </source>
</evidence>
<feature type="chain" id="PRO_5046031008" evidence="2">
    <location>
        <begin position="19"/>
        <end position="568"/>
    </location>
</feature>
<feature type="signal peptide" evidence="2">
    <location>
        <begin position="1"/>
        <end position="18"/>
    </location>
</feature>
<dbReference type="InterPro" id="IPR026444">
    <property type="entry name" value="Secre_tail"/>
</dbReference>
<evidence type="ECO:0000256" key="2">
    <source>
        <dbReference type="SAM" id="SignalP"/>
    </source>
</evidence>
<dbReference type="RefSeq" id="WP_187655974.1">
    <property type="nucleotide sequence ID" value="NZ_JACSOD020000509.1"/>
</dbReference>
<feature type="domain" description="Secretion system C-terminal sorting" evidence="3">
    <location>
        <begin position="498"/>
        <end position="567"/>
    </location>
</feature>
<name>A0ABS2D172_9FLAO</name>
<dbReference type="EMBL" id="JACSOD020000509">
    <property type="protein sequence ID" value="MBM6500961.1"/>
    <property type="molecule type" value="Genomic_DNA"/>
</dbReference>
<reference evidence="4 5" key="1">
    <citation type="submission" date="2021-02" db="EMBL/GenBank/DDBJ databases">
        <authorList>
            <person name="Jung H.S."/>
            <person name="Chun B.H."/>
            <person name="Jeon C.O."/>
        </authorList>
    </citation>
    <scope>NUCLEOTIDE SEQUENCE [LARGE SCALE GENOMIC DNA]</scope>
    <source>
        <strain evidence="4 5">LMG 25203</strain>
    </source>
</reference>
<dbReference type="Pfam" id="PF18962">
    <property type="entry name" value="Por_Secre_tail"/>
    <property type="match status" value="1"/>
</dbReference>
<evidence type="ECO:0000313" key="5">
    <source>
        <dbReference type="Proteomes" id="UP000759529"/>
    </source>
</evidence>
<dbReference type="NCBIfam" id="TIGR04183">
    <property type="entry name" value="Por_Secre_tail"/>
    <property type="match status" value="1"/>
</dbReference>
<accession>A0ABS2D172</accession>
<keyword evidence="1 2" id="KW-0732">Signal</keyword>
<evidence type="ECO:0000256" key="1">
    <source>
        <dbReference type="ARBA" id="ARBA00022729"/>
    </source>
</evidence>
<evidence type="ECO:0000259" key="3">
    <source>
        <dbReference type="Pfam" id="PF18962"/>
    </source>
</evidence>
<gene>
    <name evidence="4" type="ORF">H9X54_016845</name>
</gene>
<protein>
    <submittedName>
        <fullName evidence="4">T9SS type A sorting domain-containing protein</fullName>
    </submittedName>
</protein>
<keyword evidence="5" id="KW-1185">Reference proteome</keyword>
<comment type="caution">
    <text evidence="4">The sequence shown here is derived from an EMBL/GenBank/DDBJ whole genome shotgun (WGS) entry which is preliminary data.</text>
</comment>
<dbReference type="Proteomes" id="UP000759529">
    <property type="component" value="Unassembled WGS sequence"/>
</dbReference>
<organism evidence="4 5">
    <name type="scientific">Flavobacterium macrobrachii</name>
    <dbReference type="NCBI Taxonomy" id="591204"/>
    <lineage>
        <taxon>Bacteria</taxon>
        <taxon>Pseudomonadati</taxon>
        <taxon>Bacteroidota</taxon>
        <taxon>Flavobacteriia</taxon>
        <taxon>Flavobacteriales</taxon>
        <taxon>Flavobacteriaceae</taxon>
        <taxon>Flavobacterium</taxon>
    </lineage>
</organism>
<sequence>MKKLYALLFLIMTSLSFGQTFYSENIGTATGTLSITANTFQNSTPIVYSGTADTRSTLATGTYAGASQGRNVFITNTADLFFQIDGLNTSAYNSSNIQLSFGLNTNNVNNQVAVEFSTNGTNWTAITYTVTATNWSLVTIPGGQIPSSSTLSLRFRQPNPAVAQFRIDDIKLSNVSSSCTLALGTPTTSCINSTLGIDTYSVTIPFTGGGNANYVITPSSGTVGGDNPTTTAEGNITITGISENTGYSVTIVGGTCNLDTNGNSPECKPVNSLPYSEPFPYTVGGSLNAEQKWTAVNSGDNITINSGSLSYTGITSTGNSITFGGSGAESRTPFTNTTTGTVYASFIATVTDLSNITSTDLTVNTYFAVFTDNSGATTNGRVWIRKNGTQYQYGLGTTAAPTDWDTTLYNVNDIQYIVLGYDFTNNILTLTINPTIGGTASPTLAVVPATAYTSIAGLIFRQDGNTNTPTMIIDELRVDVTPNFTLGTSQNEITGLKMYPNPVSNGTLFIETAANAEKTVTVFDVIGKQVLKTISSENEINVSELNAGVYVVKISEEGKTATKKLVVR</sequence>
<proteinExistence type="predicted"/>
<dbReference type="Gene3D" id="2.60.120.260">
    <property type="entry name" value="Galactose-binding domain-like"/>
    <property type="match status" value="1"/>
</dbReference>